<dbReference type="AlphaFoldDB" id="A0A2C6WKA8"/>
<keyword evidence="1" id="KW-0472">Membrane</keyword>
<dbReference type="EMBL" id="MRZN01000024">
    <property type="protein sequence ID" value="PHK48799.1"/>
    <property type="molecule type" value="Genomic_DNA"/>
</dbReference>
<protein>
    <recommendedName>
        <fullName evidence="4">DUF1433 domain-containing protein</fullName>
    </recommendedName>
</protein>
<comment type="caution">
    <text evidence="2">The sequence shown here is derived from an EMBL/GenBank/DDBJ whole genome shotgun (WGS) entry which is preliminary data.</text>
</comment>
<dbReference type="Gene3D" id="3.10.450.130">
    <property type="entry name" value="folded 79 residue fragment of lin0334 like domains"/>
    <property type="match status" value="1"/>
</dbReference>
<evidence type="ECO:0000313" key="2">
    <source>
        <dbReference type="EMBL" id="PHK48799.1"/>
    </source>
</evidence>
<feature type="transmembrane region" description="Helical" evidence="1">
    <location>
        <begin position="12"/>
        <end position="31"/>
    </location>
</feature>
<sequence length="148" mass="17418">MEGFMLNKKMMFTTFSIVIILSLIFGGVYIMHKNKREQYLHIQKKRIDLFFKENMNNYQNLDLTKTGKTPMGSYIIEGYINDDKSLYFSATLNKADNYQFEDTIGYSKKVGAMYKPPRSHKKFPSQIIKEKNLNENDYKADPPLIWGF</sequence>
<keyword evidence="1" id="KW-1133">Transmembrane helix</keyword>
<organism evidence="2 3">
    <name type="scientific">Staphylococcus edaphicus</name>
    <dbReference type="NCBI Taxonomy" id="1955013"/>
    <lineage>
        <taxon>Bacteria</taxon>
        <taxon>Bacillati</taxon>
        <taxon>Bacillota</taxon>
        <taxon>Bacilli</taxon>
        <taxon>Bacillales</taxon>
        <taxon>Staphylococcaceae</taxon>
        <taxon>Staphylococcus</taxon>
    </lineage>
</organism>
<reference evidence="3" key="1">
    <citation type="submission" date="2017-10" db="EMBL/GenBank/DDBJ databases">
        <title>Staphylococcus edaphicus sp. nov., isolated in Antarctica, harbouring mecC gene and genomic islands essential in adaptation to extreme environment.</title>
        <authorList>
            <person name="Pantucek R."/>
            <person name="Sedlacek I."/>
            <person name="Indrakova A."/>
            <person name="Vrbovska V."/>
            <person name="Maslanova I."/>
            <person name="Kovarovic V."/>
            <person name="Svec P."/>
            <person name="Kralova S."/>
            <person name="Kristofova L."/>
            <person name="Keklakova J."/>
            <person name="Petras P."/>
            <person name="Doskar J."/>
        </authorList>
    </citation>
    <scope>NUCLEOTIDE SEQUENCE [LARGE SCALE GENOMIC DNA]</scope>
    <source>
        <strain evidence="3">CCM 5085</strain>
    </source>
</reference>
<evidence type="ECO:0008006" key="4">
    <source>
        <dbReference type="Google" id="ProtNLM"/>
    </source>
</evidence>
<accession>A0A2C6WKA8</accession>
<evidence type="ECO:0000256" key="1">
    <source>
        <dbReference type="SAM" id="Phobius"/>
    </source>
</evidence>
<dbReference type="Proteomes" id="UP000223828">
    <property type="component" value="Unassembled WGS sequence"/>
</dbReference>
<evidence type="ECO:0000313" key="3">
    <source>
        <dbReference type="Proteomes" id="UP000223828"/>
    </source>
</evidence>
<gene>
    <name evidence="2" type="ORF">BTJ66_11825</name>
</gene>
<dbReference type="OrthoDB" id="2413523at2"/>
<dbReference type="InterPro" id="IPR009881">
    <property type="entry name" value="DUF1433"/>
</dbReference>
<name>A0A2C6WKA8_9STAP</name>
<proteinExistence type="predicted"/>
<dbReference type="Pfam" id="PF07252">
    <property type="entry name" value="DUF1433"/>
    <property type="match status" value="1"/>
</dbReference>
<keyword evidence="1" id="KW-0812">Transmembrane</keyword>